<keyword evidence="1" id="KW-0808">Transferase</keyword>
<evidence type="ECO:0000313" key="4">
    <source>
        <dbReference type="EMBL" id="OHX50326.1"/>
    </source>
</evidence>
<protein>
    <recommendedName>
        <fullName evidence="3">Glutamine amidotransferase type-2 domain-containing protein</fullName>
    </recommendedName>
</protein>
<dbReference type="SUPFAM" id="SSF56235">
    <property type="entry name" value="N-terminal nucleophile aminohydrolases (Ntn hydrolases)"/>
    <property type="match status" value="1"/>
</dbReference>
<feature type="domain" description="Glutamine amidotransferase type-2" evidence="3">
    <location>
        <begin position="12"/>
        <end position="115"/>
    </location>
</feature>
<evidence type="ECO:0000256" key="2">
    <source>
        <dbReference type="ARBA" id="ARBA00022962"/>
    </source>
</evidence>
<evidence type="ECO:0000313" key="5">
    <source>
        <dbReference type="Proteomes" id="UP000242153"/>
    </source>
</evidence>
<dbReference type="PANTHER" id="PTHR11907">
    <property type="entry name" value="AMIDOPHOSPHORIBOSYLTRANSFERASE"/>
    <property type="match status" value="1"/>
</dbReference>
<keyword evidence="2" id="KW-0315">Glutamine amidotransferase</keyword>
<dbReference type="Proteomes" id="UP000242153">
    <property type="component" value="Unassembled WGS sequence"/>
</dbReference>
<reference evidence="4" key="1">
    <citation type="submission" date="2016-07" db="EMBL/GenBank/DDBJ databases">
        <title>Draft genome Planococcus salivarum.</title>
        <authorList>
            <person name="See-Too W.S."/>
        </authorList>
    </citation>
    <scope>NUCLEOTIDE SEQUENCE [LARGE SCALE GENOMIC DNA]</scope>
    <source>
        <strain evidence="4">DSM 23820</strain>
    </source>
</reference>
<gene>
    <name evidence="4" type="ORF">BB776_00830</name>
</gene>
<dbReference type="PROSITE" id="PS51278">
    <property type="entry name" value="GATASE_TYPE_2"/>
    <property type="match status" value="1"/>
</dbReference>
<keyword evidence="5" id="KW-1185">Reference proteome</keyword>
<accession>A0ABX3CXX4</accession>
<dbReference type="EMBL" id="MBQG01000113">
    <property type="protein sequence ID" value="OHX50326.1"/>
    <property type="molecule type" value="Genomic_DNA"/>
</dbReference>
<evidence type="ECO:0000259" key="3">
    <source>
        <dbReference type="PROSITE" id="PS51278"/>
    </source>
</evidence>
<dbReference type="Gene3D" id="3.60.20.10">
    <property type="entry name" value="Glutamine Phosphoribosylpyrophosphate, subunit 1, domain 1"/>
    <property type="match status" value="1"/>
</dbReference>
<proteinExistence type="predicted"/>
<name>A0ABX3CXX4_9BACL</name>
<comment type="caution">
    <text evidence="4">The sequence shown here is derived from an EMBL/GenBank/DDBJ whole genome shotgun (WGS) entry which is preliminary data.</text>
</comment>
<sequence>MLAEIRSLNEECGVFGIWGHENASQITYYGLHALQHRGQEGAGIVTTDGETLKPVKGEGLVNEVFTPEKLSKMAGNGAIGHVRYATAGGSGIENVQRCCSIPLPAAWQFPITAIL</sequence>
<dbReference type="InterPro" id="IPR017932">
    <property type="entry name" value="GATase_2_dom"/>
</dbReference>
<organism evidence="4 5">
    <name type="scientific">Planococcus salinarum</name>
    <dbReference type="NCBI Taxonomy" id="622695"/>
    <lineage>
        <taxon>Bacteria</taxon>
        <taxon>Bacillati</taxon>
        <taxon>Bacillota</taxon>
        <taxon>Bacilli</taxon>
        <taxon>Bacillales</taxon>
        <taxon>Caryophanaceae</taxon>
        <taxon>Planococcus</taxon>
    </lineage>
</organism>
<evidence type="ECO:0000256" key="1">
    <source>
        <dbReference type="ARBA" id="ARBA00022679"/>
    </source>
</evidence>
<dbReference type="InterPro" id="IPR029055">
    <property type="entry name" value="Ntn_hydrolases_N"/>
</dbReference>